<dbReference type="GeneID" id="7448067"/>
<evidence type="ECO:0000256" key="1">
    <source>
        <dbReference type="ARBA" id="ARBA00004141"/>
    </source>
</evidence>
<protein>
    <recommendedName>
        <fullName evidence="8">Major facilitator superfamily (MFS) profile domain-containing protein</fullName>
    </recommendedName>
</protein>
<dbReference type="Gene3D" id="1.20.1250.20">
    <property type="entry name" value="MFS general substrate transporter like domains"/>
    <property type="match status" value="1"/>
</dbReference>
<feature type="transmembrane region" description="Helical" evidence="7">
    <location>
        <begin position="65"/>
        <end position="83"/>
    </location>
</feature>
<dbReference type="InterPro" id="IPR036259">
    <property type="entry name" value="MFS_trans_sf"/>
</dbReference>
<feature type="non-terminal residue" evidence="9">
    <location>
        <position position="1"/>
    </location>
</feature>
<feature type="transmembrane region" description="Helical" evidence="7">
    <location>
        <begin position="263"/>
        <end position="280"/>
    </location>
</feature>
<evidence type="ECO:0000256" key="4">
    <source>
        <dbReference type="ARBA" id="ARBA00022692"/>
    </source>
</evidence>
<dbReference type="RefSeq" id="XP_002292474.1">
    <property type="nucleotide sequence ID" value="XM_002292438.1"/>
</dbReference>
<dbReference type="PaxDb" id="35128-Thaps263542"/>
<dbReference type="KEGG" id="tps:THAPSDRAFT_263542"/>
<dbReference type="InterPro" id="IPR020846">
    <property type="entry name" value="MFS_dom"/>
</dbReference>
<dbReference type="GO" id="GO:0022857">
    <property type="term" value="F:transmembrane transporter activity"/>
    <property type="evidence" value="ECO:0000318"/>
    <property type="project" value="GO_Central"/>
</dbReference>
<keyword evidence="4 7" id="KW-0812">Transmembrane</keyword>
<comment type="similarity">
    <text evidence="2">Belongs to the major facilitator superfamily. Vesicular transporter family.</text>
</comment>
<reference evidence="9 10" key="1">
    <citation type="journal article" date="2004" name="Science">
        <title>The genome of the diatom Thalassiosira pseudonana: ecology, evolution, and metabolism.</title>
        <authorList>
            <person name="Armbrust E.V."/>
            <person name="Berges J.A."/>
            <person name="Bowler C."/>
            <person name="Green B.R."/>
            <person name="Martinez D."/>
            <person name="Putnam N.H."/>
            <person name="Zhou S."/>
            <person name="Allen A.E."/>
            <person name="Apt K.E."/>
            <person name="Bechner M."/>
            <person name="Brzezinski M.A."/>
            <person name="Chaal B.K."/>
            <person name="Chiovitti A."/>
            <person name="Davis A.K."/>
            <person name="Demarest M.S."/>
            <person name="Detter J.C."/>
            <person name="Glavina T."/>
            <person name="Goodstein D."/>
            <person name="Hadi M.Z."/>
            <person name="Hellsten U."/>
            <person name="Hildebrand M."/>
            <person name="Jenkins B.D."/>
            <person name="Jurka J."/>
            <person name="Kapitonov V.V."/>
            <person name="Kroger N."/>
            <person name="Lau W.W."/>
            <person name="Lane T.W."/>
            <person name="Larimer F.W."/>
            <person name="Lippmeier J.C."/>
            <person name="Lucas S."/>
            <person name="Medina M."/>
            <person name="Montsant A."/>
            <person name="Obornik M."/>
            <person name="Parker M.S."/>
            <person name="Palenik B."/>
            <person name="Pazour G.J."/>
            <person name="Richardson P.M."/>
            <person name="Rynearson T.A."/>
            <person name="Saito M.A."/>
            <person name="Schwartz D.C."/>
            <person name="Thamatrakoln K."/>
            <person name="Valentin K."/>
            <person name="Vardi A."/>
            <person name="Wilkerson F.P."/>
            <person name="Rokhsar D.S."/>
        </authorList>
    </citation>
    <scope>NUCLEOTIDE SEQUENCE [LARGE SCALE GENOMIC DNA]</scope>
    <source>
        <strain evidence="9 10">CCMP1335</strain>
    </source>
</reference>
<keyword evidence="5 7" id="KW-1133">Transmembrane helix</keyword>
<feature type="transmembrane region" description="Helical" evidence="7">
    <location>
        <begin position="37"/>
        <end position="58"/>
    </location>
</feature>
<sequence length="348" mass="36021">NSEVALGLFFASKDICQMSFAPIAGILTSKTSPNTALISSTLGLGLATFVFAEATTFWQLLAARGAQGVASAAVMCGGMSLIAETHPSDGRGVAMGLAQTGLALGLLMGPLIGGLLFERLGRKQTFRLAAGIVLANAVAMLVLMGLAPPERLAATEEKGTSLGTSSRRLLTNNSILAVTASTFAIHAVVGVIKPISQVILDREFGITMVKRSFIISIATVAYFISAPISGYLSDHMSKCHLVALSLLLMSASSALFALRRLGLWAFYSCVGLLGVALGVQKSSSQSLLADLVDKYELGEYSMVYALSDVADSLGLIVGPIVGLYLSQVFGPSVGVTAIGSLCLVLAPV</sequence>
<dbReference type="InterPro" id="IPR050930">
    <property type="entry name" value="MFS_Vesicular_Transporter"/>
</dbReference>
<evidence type="ECO:0000313" key="10">
    <source>
        <dbReference type="Proteomes" id="UP000001449"/>
    </source>
</evidence>
<dbReference type="HOGENOM" id="CLU_798328_0_0_1"/>
<evidence type="ECO:0000256" key="5">
    <source>
        <dbReference type="ARBA" id="ARBA00022989"/>
    </source>
</evidence>
<evidence type="ECO:0000256" key="7">
    <source>
        <dbReference type="SAM" id="Phobius"/>
    </source>
</evidence>
<keyword evidence="10" id="KW-1185">Reference proteome</keyword>
<dbReference type="PROSITE" id="PS50850">
    <property type="entry name" value="MFS"/>
    <property type="match status" value="1"/>
</dbReference>
<comment type="subcellular location">
    <subcellularLocation>
        <location evidence="1">Membrane</location>
        <topology evidence="1">Multi-pass membrane protein</topology>
    </subcellularLocation>
</comment>
<dbReference type="PANTHER" id="PTHR23506:SF23">
    <property type="entry name" value="GH10249P"/>
    <property type="match status" value="1"/>
</dbReference>
<feature type="non-terminal residue" evidence="9">
    <location>
        <position position="348"/>
    </location>
</feature>
<dbReference type="InterPro" id="IPR011701">
    <property type="entry name" value="MFS"/>
</dbReference>
<dbReference type="Proteomes" id="UP000001449">
    <property type="component" value="Chromosome 9"/>
</dbReference>
<dbReference type="GO" id="GO:0016020">
    <property type="term" value="C:membrane"/>
    <property type="evidence" value="ECO:0007669"/>
    <property type="project" value="UniProtKB-SubCell"/>
</dbReference>
<evidence type="ECO:0000259" key="8">
    <source>
        <dbReference type="PROSITE" id="PS50850"/>
    </source>
</evidence>
<feature type="transmembrane region" description="Helical" evidence="7">
    <location>
        <begin position="95"/>
        <end position="116"/>
    </location>
</feature>
<proteinExistence type="inferred from homology"/>
<dbReference type="PRINTS" id="PR01035">
    <property type="entry name" value="TCRTETA"/>
</dbReference>
<keyword evidence="6 7" id="KW-0472">Membrane</keyword>
<feature type="transmembrane region" description="Helical" evidence="7">
    <location>
        <begin position="239"/>
        <end position="258"/>
    </location>
</feature>
<evidence type="ECO:0000256" key="2">
    <source>
        <dbReference type="ARBA" id="ARBA00006829"/>
    </source>
</evidence>
<dbReference type="eggNOG" id="KOG3764">
    <property type="taxonomic scope" value="Eukaryota"/>
</dbReference>
<evidence type="ECO:0000256" key="6">
    <source>
        <dbReference type="ARBA" id="ARBA00023136"/>
    </source>
</evidence>
<dbReference type="AlphaFoldDB" id="B8C897"/>
<gene>
    <name evidence="9" type="ORF">THAPSDRAFT_263542</name>
</gene>
<feature type="transmembrane region" description="Helical" evidence="7">
    <location>
        <begin position="328"/>
        <end position="346"/>
    </location>
</feature>
<dbReference type="STRING" id="35128.B8C897"/>
<dbReference type="OMA" id="TRTPEVW"/>
<accession>B8C897</accession>
<dbReference type="Pfam" id="PF07690">
    <property type="entry name" value="MFS_1"/>
    <property type="match status" value="1"/>
</dbReference>
<feature type="transmembrane region" description="Helical" evidence="7">
    <location>
        <begin position="128"/>
        <end position="147"/>
    </location>
</feature>
<evidence type="ECO:0000256" key="3">
    <source>
        <dbReference type="ARBA" id="ARBA00022448"/>
    </source>
</evidence>
<dbReference type="CDD" id="cd17325">
    <property type="entry name" value="MFS_MdtG_SLC18_like"/>
    <property type="match status" value="1"/>
</dbReference>
<organism evidence="9 10">
    <name type="scientific">Thalassiosira pseudonana</name>
    <name type="common">Marine diatom</name>
    <name type="synonym">Cyclotella nana</name>
    <dbReference type="NCBI Taxonomy" id="35128"/>
    <lineage>
        <taxon>Eukaryota</taxon>
        <taxon>Sar</taxon>
        <taxon>Stramenopiles</taxon>
        <taxon>Ochrophyta</taxon>
        <taxon>Bacillariophyta</taxon>
        <taxon>Coscinodiscophyceae</taxon>
        <taxon>Thalassiosirophycidae</taxon>
        <taxon>Thalassiosirales</taxon>
        <taxon>Thalassiosiraceae</taxon>
        <taxon>Thalassiosira</taxon>
    </lineage>
</organism>
<name>B8C897_THAPS</name>
<evidence type="ECO:0000313" key="9">
    <source>
        <dbReference type="EMBL" id="EED90449.1"/>
    </source>
</evidence>
<dbReference type="InterPro" id="IPR001958">
    <property type="entry name" value="Tet-R_TetA/multi-R_MdtG-like"/>
</dbReference>
<dbReference type="PANTHER" id="PTHR23506">
    <property type="entry name" value="GH10249P"/>
    <property type="match status" value="1"/>
</dbReference>
<feature type="transmembrane region" description="Helical" evidence="7">
    <location>
        <begin position="213"/>
        <end position="233"/>
    </location>
</feature>
<dbReference type="InParanoid" id="B8C897"/>
<reference evidence="9 10" key="2">
    <citation type="journal article" date="2008" name="Nature">
        <title>The Phaeodactylum genome reveals the evolutionary history of diatom genomes.</title>
        <authorList>
            <person name="Bowler C."/>
            <person name="Allen A.E."/>
            <person name="Badger J.H."/>
            <person name="Grimwood J."/>
            <person name="Jabbari K."/>
            <person name="Kuo A."/>
            <person name="Maheswari U."/>
            <person name="Martens C."/>
            <person name="Maumus F."/>
            <person name="Otillar R.P."/>
            <person name="Rayko E."/>
            <person name="Salamov A."/>
            <person name="Vandepoele K."/>
            <person name="Beszteri B."/>
            <person name="Gruber A."/>
            <person name="Heijde M."/>
            <person name="Katinka M."/>
            <person name="Mock T."/>
            <person name="Valentin K."/>
            <person name="Verret F."/>
            <person name="Berges J.A."/>
            <person name="Brownlee C."/>
            <person name="Cadoret J.P."/>
            <person name="Chiovitti A."/>
            <person name="Choi C.J."/>
            <person name="Coesel S."/>
            <person name="De Martino A."/>
            <person name="Detter J.C."/>
            <person name="Durkin C."/>
            <person name="Falciatore A."/>
            <person name="Fournet J."/>
            <person name="Haruta M."/>
            <person name="Huysman M.J."/>
            <person name="Jenkins B.D."/>
            <person name="Jiroutova K."/>
            <person name="Jorgensen R.E."/>
            <person name="Joubert Y."/>
            <person name="Kaplan A."/>
            <person name="Kroger N."/>
            <person name="Kroth P.G."/>
            <person name="La Roche J."/>
            <person name="Lindquist E."/>
            <person name="Lommer M."/>
            <person name="Martin-Jezequel V."/>
            <person name="Lopez P.J."/>
            <person name="Lucas S."/>
            <person name="Mangogna M."/>
            <person name="McGinnis K."/>
            <person name="Medlin L.K."/>
            <person name="Montsant A."/>
            <person name="Oudot-Le Secq M.P."/>
            <person name="Napoli C."/>
            <person name="Obornik M."/>
            <person name="Parker M.S."/>
            <person name="Petit J.L."/>
            <person name="Porcel B.M."/>
            <person name="Poulsen N."/>
            <person name="Robison M."/>
            <person name="Rychlewski L."/>
            <person name="Rynearson T.A."/>
            <person name="Schmutz J."/>
            <person name="Shapiro H."/>
            <person name="Siaut M."/>
            <person name="Stanley M."/>
            <person name="Sussman M.R."/>
            <person name="Taylor A.R."/>
            <person name="Vardi A."/>
            <person name="von Dassow P."/>
            <person name="Vyverman W."/>
            <person name="Willis A."/>
            <person name="Wyrwicz L.S."/>
            <person name="Rokhsar D.S."/>
            <person name="Weissenbach J."/>
            <person name="Armbrust E.V."/>
            <person name="Green B.R."/>
            <person name="Van de Peer Y."/>
            <person name="Grigoriev I.V."/>
        </authorList>
    </citation>
    <scope>NUCLEOTIDE SEQUENCE [LARGE SCALE GENOMIC DNA]</scope>
    <source>
        <strain evidence="9 10">CCMP1335</strain>
    </source>
</reference>
<feature type="transmembrane region" description="Helical" evidence="7">
    <location>
        <begin position="174"/>
        <end position="192"/>
    </location>
</feature>
<keyword evidence="3" id="KW-0813">Transport</keyword>
<dbReference type="EMBL" id="CM000645">
    <property type="protein sequence ID" value="EED90449.1"/>
    <property type="molecule type" value="Genomic_DNA"/>
</dbReference>
<feature type="domain" description="Major facilitator superfamily (MFS) profile" evidence="8">
    <location>
        <begin position="1"/>
        <end position="348"/>
    </location>
</feature>
<dbReference type="SUPFAM" id="SSF103473">
    <property type="entry name" value="MFS general substrate transporter"/>
    <property type="match status" value="1"/>
</dbReference>